<evidence type="ECO:0000256" key="1">
    <source>
        <dbReference type="SAM" id="MobiDB-lite"/>
    </source>
</evidence>
<feature type="region of interest" description="Disordered" evidence="1">
    <location>
        <begin position="18"/>
        <end position="60"/>
    </location>
</feature>
<accession>D6PJD0</accession>
<reference evidence="2" key="1">
    <citation type="journal article" date="2010" name="ISME J.">
        <title>Metagenome of the Mediterranean deep chlorophyll maximum studied by direct and fosmid library 454 pyrosequencing.</title>
        <authorList>
            <person name="Ghai R."/>
            <person name="Martin-Cuadrado A.B."/>
            <person name="Molto A.G."/>
            <person name="Heredia I.G."/>
            <person name="Cabrera R."/>
            <person name="Martin J."/>
            <person name="Verdu M."/>
            <person name="Deschamps P."/>
            <person name="Moreira D."/>
            <person name="Lopez-Garcia P."/>
            <person name="Mira A."/>
            <person name="Rodriguez-Valera F."/>
        </authorList>
    </citation>
    <scope>NUCLEOTIDE SEQUENCE</scope>
</reference>
<name>D6PJD0_9ZZZZ</name>
<proteinExistence type="predicted"/>
<sequence>MSFMFCGFSNLCGNKAEGRVGEHMKASKKKKHAKQQPRKTKSKESVQSVEEHSLLLGEESTNVEETIFEETIAGKESKAGSKTTTASGTSIHDFLHTIF</sequence>
<dbReference type="EMBL" id="GU943102">
    <property type="protein sequence ID" value="ADD95831.1"/>
    <property type="molecule type" value="Genomic_DNA"/>
</dbReference>
<protein>
    <submittedName>
        <fullName evidence="2">Uncharacterized protein</fullName>
    </submittedName>
</protein>
<dbReference type="AlphaFoldDB" id="D6PJD0"/>
<feature type="compositionally biased region" description="Basic residues" evidence="1">
    <location>
        <begin position="26"/>
        <end position="41"/>
    </location>
</feature>
<evidence type="ECO:0000313" key="2">
    <source>
        <dbReference type="EMBL" id="ADD95831.1"/>
    </source>
</evidence>
<organism evidence="2">
    <name type="scientific">uncultured organism MedDCM-OCT-S09-C171</name>
    <dbReference type="NCBI Taxonomy" id="743644"/>
    <lineage>
        <taxon>unclassified sequences</taxon>
        <taxon>environmental samples</taxon>
    </lineage>
</organism>